<keyword evidence="3" id="KW-1185">Reference proteome</keyword>
<evidence type="ECO:0000313" key="3">
    <source>
        <dbReference type="Proteomes" id="UP000027604"/>
    </source>
</evidence>
<dbReference type="EMBL" id="HG322949">
    <property type="protein sequence ID" value="CDG83225.1"/>
    <property type="molecule type" value="Genomic_DNA"/>
</dbReference>
<keyword evidence="1" id="KW-0732">Signal</keyword>
<protein>
    <recommendedName>
        <fullName evidence="4">Lipoprotein</fullName>
    </recommendedName>
</protein>
<dbReference type="OrthoDB" id="8775667at2"/>
<evidence type="ECO:0000256" key="1">
    <source>
        <dbReference type="SAM" id="SignalP"/>
    </source>
</evidence>
<evidence type="ECO:0008006" key="4">
    <source>
        <dbReference type="Google" id="ProtNLM"/>
    </source>
</evidence>
<dbReference type="PATRIC" id="fig|1349767.4.peg.4324"/>
<evidence type="ECO:0000313" key="2">
    <source>
        <dbReference type="EMBL" id="CDG83225.1"/>
    </source>
</evidence>
<gene>
    <name evidence="2" type="ORF">GJA_2594</name>
</gene>
<dbReference type="AlphaFoldDB" id="W0V6I2"/>
<dbReference type="PROSITE" id="PS51257">
    <property type="entry name" value="PROKAR_LIPOPROTEIN"/>
    <property type="match status" value="1"/>
</dbReference>
<dbReference type="STRING" id="1349767.GJA_2594"/>
<feature type="chain" id="PRO_5004797599" description="Lipoprotein" evidence="1">
    <location>
        <begin position="23"/>
        <end position="179"/>
    </location>
</feature>
<dbReference type="RefSeq" id="WP_038492520.1">
    <property type="nucleotide sequence ID" value="NZ_BCTH01000041.1"/>
</dbReference>
<organism evidence="2 3">
    <name type="scientific">Janthinobacterium agaricidamnosum NBRC 102515 = DSM 9628</name>
    <dbReference type="NCBI Taxonomy" id="1349767"/>
    <lineage>
        <taxon>Bacteria</taxon>
        <taxon>Pseudomonadati</taxon>
        <taxon>Pseudomonadota</taxon>
        <taxon>Betaproteobacteria</taxon>
        <taxon>Burkholderiales</taxon>
        <taxon>Oxalobacteraceae</taxon>
        <taxon>Janthinobacterium</taxon>
    </lineage>
</organism>
<dbReference type="KEGG" id="jag:GJA_2594"/>
<sequence length="179" mass="19465">MKKNYLAAAAVLSALLSTQACAEKPAPALQSKSAVLQCLDRKIELQADCLPSKNPLASTCTRQSLTFKDGADRQLGERIFRPAPQQATPAIEEKVSELVCAETPRGDKYIVARMDNGGNCDNCEWLEVFGWDGAPVGSDRDKKNRNKAVAEASNAAFNDATKKVIQKKDLGRFYQGSTK</sequence>
<proteinExistence type="predicted"/>
<feature type="signal peptide" evidence="1">
    <location>
        <begin position="1"/>
        <end position="22"/>
    </location>
</feature>
<dbReference type="Proteomes" id="UP000027604">
    <property type="component" value="Chromosome I"/>
</dbReference>
<name>W0V6I2_9BURK</name>
<reference evidence="2 3" key="1">
    <citation type="journal article" date="2015" name="Genome Announc.">
        <title>Genome Sequence of Mushroom Soft-Rot Pathogen Janthinobacterium agaricidamnosum.</title>
        <authorList>
            <person name="Graupner K."/>
            <person name="Lackner G."/>
            <person name="Hertweck C."/>
        </authorList>
    </citation>
    <scope>NUCLEOTIDE SEQUENCE [LARGE SCALE GENOMIC DNA]</scope>
    <source>
        <strain evidence="3">NBRC 102515 / DSM 9628</strain>
    </source>
</reference>
<dbReference type="HOGENOM" id="CLU_1501559_0_0_4"/>
<accession>W0V6I2</accession>